<dbReference type="GO" id="GO:0006281">
    <property type="term" value="P:DNA repair"/>
    <property type="evidence" value="ECO:0007669"/>
    <property type="project" value="TreeGrafter"/>
</dbReference>
<accession>A0A9Q0JZF4</accession>
<dbReference type="SUPFAM" id="SSF57716">
    <property type="entry name" value="Glucocorticoid receptor-like (DNA-binding domain)"/>
    <property type="match status" value="1"/>
</dbReference>
<dbReference type="PANTHER" id="PTHR12083">
    <property type="entry name" value="BIFUNCTIONAL POLYNUCLEOTIDE PHOSPHATASE/KINASE"/>
    <property type="match status" value="1"/>
</dbReference>
<reference evidence="10" key="1">
    <citation type="journal article" date="2023" name="Plant J.">
        <title>The genome of the king protea, Protea cynaroides.</title>
        <authorList>
            <person name="Chang J."/>
            <person name="Duong T.A."/>
            <person name="Schoeman C."/>
            <person name="Ma X."/>
            <person name="Roodt D."/>
            <person name="Barker N."/>
            <person name="Li Z."/>
            <person name="Van de Peer Y."/>
            <person name="Mizrachi E."/>
        </authorList>
    </citation>
    <scope>NUCLEOTIDE SEQUENCE</scope>
    <source>
        <tissue evidence="10">Young leaves</tissue>
    </source>
</reference>
<dbReference type="OrthoDB" id="19045at2759"/>
<protein>
    <recommendedName>
        <fullName evidence="9">PARP-type domain-containing protein</fullName>
    </recommendedName>
</protein>
<dbReference type="PANTHER" id="PTHR12083:SF9">
    <property type="entry name" value="BIFUNCTIONAL POLYNUCLEOTIDE PHOSPHATASE_KINASE"/>
    <property type="match status" value="1"/>
</dbReference>
<keyword evidence="11" id="KW-1185">Reference proteome</keyword>
<keyword evidence="3" id="KW-0677">Repeat</keyword>
<evidence type="ECO:0000256" key="7">
    <source>
        <dbReference type="ARBA" id="ARBA00023242"/>
    </source>
</evidence>
<dbReference type="FunFam" id="3.30.1740.10:FF:000006">
    <property type="entry name" value="Poly [ADP-ribose] polymerase"/>
    <property type="match status" value="1"/>
</dbReference>
<dbReference type="AlphaFoldDB" id="A0A9Q0JZF4"/>
<feature type="domain" description="PARP-type" evidence="9">
    <location>
        <begin position="6"/>
        <end position="82"/>
    </location>
</feature>
<evidence type="ECO:0000313" key="11">
    <source>
        <dbReference type="Proteomes" id="UP001141806"/>
    </source>
</evidence>
<dbReference type="EMBL" id="JAMYWD010000011">
    <property type="protein sequence ID" value="KAJ4957137.1"/>
    <property type="molecule type" value="Genomic_DNA"/>
</dbReference>
<dbReference type="PROSITE" id="PS50064">
    <property type="entry name" value="ZF_PARP_2"/>
    <property type="match status" value="1"/>
</dbReference>
<feature type="compositionally biased region" description="Basic and acidic residues" evidence="8">
    <location>
        <begin position="106"/>
        <end position="135"/>
    </location>
</feature>
<dbReference type="Proteomes" id="UP001141806">
    <property type="component" value="Unassembled WGS sequence"/>
</dbReference>
<evidence type="ECO:0000256" key="5">
    <source>
        <dbReference type="ARBA" id="ARBA00022833"/>
    </source>
</evidence>
<evidence type="ECO:0000256" key="2">
    <source>
        <dbReference type="ARBA" id="ARBA00022723"/>
    </source>
</evidence>
<keyword evidence="7" id="KW-0539">Nucleus</keyword>
<dbReference type="GO" id="GO:0046403">
    <property type="term" value="F:polynucleotide 3'-phosphatase activity"/>
    <property type="evidence" value="ECO:0007669"/>
    <property type="project" value="TreeGrafter"/>
</dbReference>
<dbReference type="SMART" id="SM01336">
    <property type="entry name" value="zf-PARP"/>
    <property type="match status" value="1"/>
</dbReference>
<dbReference type="GO" id="GO:0046404">
    <property type="term" value="F:ATP-dependent polydeoxyribonucleotide 5'-hydroxyl-kinase activity"/>
    <property type="evidence" value="ECO:0007669"/>
    <property type="project" value="TreeGrafter"/>
</dbReference>
<keyword evidence="4" id="KW-0863">Zinc-finger</keyword>
<dbReference type="Pfam" id="PF00645">
    <property type="entry name" value="zf-PARP"/>
    <property type="match status" value="1"/>
</dbReference>
<evidence type="ECO:0000256" key="1">
    <source>
        <dbReference type="ARBA" id="ARBA00004123"/>
    </source>
</evidence>
<comment type="subcellular location">
    <subcellularLocation>
        <location evidence="1">Nucleus</location>
    </subcellularLocation>
</comment>
<dbReference type="GO" id="GO:0008270">
    <property type="term" value="F:zinc ion binding"/>
    <property type="evidence" value="ECO:0007669"/>
    <property type="project" value="UniProtKB-KW"/>
</dbReference>
<keyword evidence="2" id="KW-0479">Metal-binding</keyword>
<evidence type="ECO:0000256" key="8">
    <source>
        <dbReference type="SAM" id="MobiDB-lite"/>
    </source>
</evidence>
<dbReference type="Gene3D" id="3.30.1740.10">
    <property type="entry name" value="Zinc finger, PARP-type"/>
    <property type="match status" value="1"/>
</dbReference>
<feature type="compositionally biased region" description="Basic and acidic residues" evidence="8">
    <location>
        <begin position="75"/>
        <end position="95"/>
    </location>
</feature>
<proteinExistence type="predicted"/>
<evidence type="ECO:0000256" key="6">
    <source>
        <dbReference type="ARBA" id="ARBA00023125"/>
    </source>
</evidence>
<dbReference type="InterPro" id="IPR001510">
    <property type="entry name" value="Znf_PARP"/>
</dbReference>
<feature type="region of interest" description="Disordered" evidence="8">
    <location>
        <begin position="72"/>
        <end position="135"/>
    </location>
</feature>
<evidence type="ECO:0000259" key="9">
    <source>
        <dbReference type="PROSITE" id="PS50064"/>
    </source>
</evidence>
<dbReference type="GO" id="GO:0005634">
    <property type="term" value="C:nucleus"/>
    <property type="evidence" value="ECO:0007669"/>
    <property type="project" value="UniProtKB-SubCell"/>
</dbReference>
<sequence length="135" mass="14748">MAASKVVAEYAKSNRSTCKACSKTIAGGALRLGLVSEDTRGFEMKKWHHLCCFPSDSQHIYSADEIQGFSTLKSSDQEASRKLEVGGDKQVKEDSGGGGGQRNNKRTPEESDVHKTDEVEIAEVNEKNSKKLKVD</sequence>
<evidence type="ECO:0000256" key="4">
    <source>
        <dbReference type="ARBA" id="ARBA00022771"/>
    </source>
</evidence>
<gene>
    <name evidence="10" type="ORF">NE237_013920</name>
</gene>
<keyword evidence="6" id="KW-0238">DNA-binding</keyword>
<evidence type="ECO:0000313" key="10">
    <source>
        <dbReference type="EMBL" id="KAJ4957137.1"/>
    </source>
</evidence>
<keyword evidence="5" id="KW-0862">Zinc</keyword>
<dbReference type="GO" id="GO:0003690">
    <property type="term" value="F:double-stranded DNA binding"/>
    <property type="evidence" value="ECO:0007669"/>
    <property type="project" value="TreeGrafter"/>
</dbReference>
<comment type="caution">
    <text evidence="10">The sequence shown here is derived from an EMBL/GenBank/DDBJ whole genome shotgun (WGS) entry which is preliminary data.</text>
</comment>
<dbReference type="InterPro" id="IPR036957">
    <property type="entry name" value="Znf_PARP_sf"/>
</dbReference>
<organism evidence="10 11">
    <name type="scientific">Protea cynaroides</name>
    <dbReference type="NCBI Taxonomy" id="273540"/>
    <lineage>
        <taxon>Eukaryota</taxon>
        <taxon>Viridiplantae</taxon>
        <taxon>Streptophyta</taxon>
        <taxon>Embryophyta</taxon>
        <taxon>Tracheophyta</taxon>
        <taxon>Spermatophyta</taxon>
        <taxon>Magnoliopsida</taxon>
        <taxon>Proteales</taxon>
        <taxon>Proteaceae</taxon>
        <taxon>Protea</taxon>
    </lineage>
</organism>
<evidence type="ECO:0000256" key="3">
    <source>
        <dbReference type="ARBA" id="ARBA00022737"/>
    </source>
</evidence>
<name>A0A9Q0JZF4_9MAGN</name>